<evidence type="ECO:0008006" key="2">
    <source>
        <dbReference type="Google" id="ProtNLM"/>
    </source>
</evidence>
<sequence length="81" mass="9401">MTVPSAIITGLWLTNITLEKDYDNKCVALAIFIETVMVGKDKTTQFDMDILRRVDDEEIFKNFDWSTFFHTHLLNSLKTSL</sequence>
<accession>A0A9I9EA13</accession>
<reference evidence="1" key="1">
    <citation type="submission" date="2023-03" db="UniProtKB">
        <authorList>
            <consortium name="EnsemblPlants"/>
        </authorList>
    </citation>
    <scope>IDENTIFICATION</scope>
</reference>
<dbReference type="AlphaFoldDB" id="A0A9I9EA13"/>
<proteinExistence type="predicted"/>
<dbReference type="Gramene" id="MELO3C030724.2.1">
    <property type="protein sequence ID" value="MELO3C030724.2.1"/>
    <property type="gene ID" value="MELO3C030724.2"/>
</dbReference>
<dbReference type="EnsemblPlants" id="MELO3C030724.2.1">
    <property type="protein sequence ID" value="MELO3C030724.2.1"/>
    <property type="gene ID" value="MELO3C030724.2"/>
</dbReference>
<name>A0A9I9EA13_CUCME</name>
<evidence type="ECO:0000313" key="1">
    <source>
        <dbReference type="EnsemblPlants" id="MELO3C030724.2.1"/>
    </source>
</evidence>
<organism evidence="1">
    <name type="scientific">Cucumis melo</name>
    <name type="common">Muskmelon</name>
    <dbReference type="NCBI Taxonomy" id="3656"/>
    <lineage>
        <taxon>Eukaryota</taxon>
        <taxon>Viridiplantae</taxon>
        <taxon>Streptophyta</taxon>
        <taxon>Embryophyta</taxon>
        <taxon>Tracheophyta</taxon>
        <taxon>Spermatophyta</taxon>
        <taxon>Magnoliopsida</taxon>
        <taxon>eudicotyledons</taxon>
        <taxon>Gunneridae</taxon>
        <taxon>Pentapetalae</taxon>
        <taxon>rosids</taxon>
        <taxon>fabids</taxon>
        <taxon>Cucurbitales</taxon>
        <taxon>Cucurbitaceae</taxon>
        <taxon>Benincaseae</taxon>
        <taxon>Cucumis</taxon>
    </lineage>
</organism>
<protein>
    <recommendedName>
        <fullName evidence="2">Ulp1-like peptidase</fullName>
    </recommendedName>
</protein>